<sequence length="214" mass="23440">GLLSRRPLFRPGARRRRPALAPGALDRPRRQRWHVPDGGRHRGGSGVGLAASRRARLLGRRRELRHLPRRGRNCLGVARAGRAGEGTQPRRARGVCGRRHGLARGRRDAALGRDDGRGRRARAGGQRGRRADASPLAGWRREHALGLDLQPQRRHRQRRCGARGARRVRHRHRLAGHHRGLDHGGARHLRGLADHPAGHGGVASATGTAGRSGV</sequence>
<feature type="compositionally biased region" description="Low complexity" evidence="1">
    <location>
        <begin position="1"/>
        <end position="11"/>
    </location>
</feature>
<feature type="non-terminal residue" evidence="2">
    <location>
        <position position="1"/>
    </location>
</feature>
<feature type="region of interest" description="Disordered" evidence="1">
    <location>
        <begin position="78"/>
        <end position="134"/>
    </location>
</feature>
<organism evidence="2">
    <name type="scientific">uncultured Acetobacteraceae bacterium</name>
    <dbReference type="NCBI Taxonomy" id="169975"/>
    <lineage>
        <taxon>Bacteria</taxon>
        <taxon>Pseudomonadati</taxon>
        <taxon>Pseudomonadota</taxon>
        <taxon>Alphaproteobacteria</taxon>
        <taxon>Acetobacterales</taxon>
        <taxon>Acetobacteraceae</taxon>
        <taxon>environmental samples</taxon>
    </lineage>
</organism>
<evidence type="ECO:0000256" key="1">
    <source>
        <dbReference type="SAM" id="MobiDB-lite"/>
    </source>
</evidence>
<feature type="region of interest" description="Disordered" evidence="1">
    <location>
        <begin position="1"/>
        <end position="51"/>
    </location>
</feature>
<feature type="compositionally biased region" description="Polar residues" evidence="1">
    <location>
        <begin position="205"/>
        <end position="214"/>
    </location>
</feature>
<protein>
    <submittedName>
        <fullName evidence="2">Cobalt-zinc-cadmium resistance protein CzcD</fullName>
    </submittedName>
</protein>
<feature type="region of interest" description="Disordered" evidence="1">
    <location>
        <begin position="193"/>
        <end position="214"/>
    </location>
</feature>
<reference evidence="2" key="1">
    <citation type="submission" date="2020-02" db="EMBL/GenBank/DDBJ databases">
        <authorList>
            <person name="Meier V. D."/>
        </authorList>
    </citation>
    <scope>NUCLEOTIDE SEQUENCE</scope>
    <source>
        <strain evidence="2">AVDCRST_MAG08</strain>
    </source>
</reference>
<evidence type="ECO:0000313" key="2">
    <source>
        <dbReference type="EMBL" id="CAA9269932.1"/>
    </source>
</evidence>
<gene>
    <name evidence="2" type="ORF">AVDCRST_MAG08-3135</name>
</gene>
<accession>A0A6J4J499</accession>
<name>A0A6J4J499_9PROT</name>
<feature type="compositionally biased region" description="Basic and acidic residues" evidence="1">
    <location>
        <begin position="105"/>
        <end position="118"/>
    </location>
</feature>
<feature type="compositionally biased region" description="Basic residues" evidence="1">
    <location>
        <begin position="90"/>
        <end position="104"/>
    </location>
</feature>
<proteinExistence type="predicted"/>
<dbReference type="AlphaFoldDB" id="A0A6J4J499"/>
<dbReference type="EMBL" id="CADCTG010000234">
    <property type="protein sequence ID" value="CAA9269932.1"/>
    <property type="molecule type" value="Genomic_DNA"/>
</dbReference>
<feature type="non-terminal residue" evidence="2">
    <location>
        <position position="214"/>
    </location>
</feature>